<protein>
    <submittedName>
        <fullName evidence="1">Uncharacterized protein</fullName>
    </submittedName>
</protein>
<evidence type="ECO:0000313" key="2">
    <source>
        <dbReference type="Proteomes" id="UP001239213"/>
    </source>
</evidence>
<name>A0AAI9XP13_9PEZI</name>
<comment type="caution">
    <text evidence="1">The sequence shown here is derived from an EMBL/GenBank/DDBJ whole genome shotgun (WGS) entry which is preliminary data.</text>
</comment>
<reference evidence="1" key="1">
    <citation type="submission" date="2016-11" db="EMBL/GenBank/DDBJ databases">
        <title>The genome sequence of Colletotrichum cuscutae.</title>
        <authorList>
            <person name="Baroncelli R."/>
        </authorList>
    </citation>
    <scope>NUCLEOTIDE SEQUENCE</scope>
    <source>
        <strain evidence="1">IMI 304802</strain>
    </source>
</reference>
<keyword evidence="2" id="KW-1185">Reference proteome</keyword>
<dbReference type="AlphaFoldDB" id="A0AAI9XP13"/>
<sequence length="235" mass="25711">MRNEPGITFSLQAQRIEETPTDSTPCTWMGWVTCAACWVVGFGDRGIRCTVSNVKYLDKAPIDGDGEHPMPFAGLAFGEDSRLFCSSCKVQDGPGIDRYLWVHKNFAEQDEMVIVRVPPGVVVVRASSQDAAPSQDQALGWDRMSILVLLCTPASRADTYMYGYLASKPRPPTSCAHGRDDWLSRVKWSISGRPLRHPQPMYYVPPEPQAGGPTAAMPGSWIPSHDVGPFAAASP</sequence>
<organism evidence="1 2">
    <name type="scientific">Colletotrichum cuscutae</name>
    <dbReference type="NCBI Taxonomy" id="1209917"/>
    <lineage>
        <taxon>Eukaryota</taxon>
        <taxon>Fungi</taxon>
        <taxon>Dikarya</taxon>
        <taxon>Ascomycota</taxon>
        <taxon>Pezizomycotina</taxon>
        <taxon>Sordariomycetes</taxon>
        <taxon>Hypocreomycetidae</taxon>
        <taxon>Glomerellales</taxon>
        <taxon>Glomerellaceae</taxon>
        <taxon>Colletotrichum</taxon>
        <taxon>Colletotrichum acutatum species complex</taxon>
    </lineage>
</organism>
<accession>A0AAI9XP13</accession>
<dbReference type="Proteomes" id="UP001239213">
    <property type="component" value="Unassembled WGS sequence"/>
</dbReference>
<dbReference type="EMBL" id="MPDP01000282">
    <property type="protein sequence ID" value="KAK1457259.1"/>
    <property type="molecule type" value="Genomic_DNA"/>
</dbReference>
<gene>
    <name evidence="1" type="ORF">CCUS01_01726</name>
</gene>
<proteinExistence type="predicted"/>
<evidence type="ECO:0000313" key="1">
    <source>
        <dbReference type="EMBL" id="KAK1457259.1"/>
    </source>
</evidence>